<proteinExistence type="predicted"/>
<dbReference type="SUPFAM" id="SSF49899">
    <property type="entry name" value="Concanavalin A-like lectins/glucanases"/>
    <property type="match status" value="1"/>
</dbReference>
<name>A0ABR3UGX7_9PLEO</name>
<dbReference type="SMART" id="SM00757">
    <property type="entry name" value="CRA"/>
    <property type="match status" value="1"/>
</dbReference>
<comment type="function">
    <text evidence="1">Involved in the proteasome-dependent degradation of fructose-1,6-bisphosphatase.</text>
</comment>
<evidence type="ECO:0000313" key="5">
    <source>
        <dbReference type="EMBL" id="KAL1794884.1"/>
    </source>
</evidence>
<dbReference type="CDD" id="cd12909">
    <property type="entry name" value="SPRY_RanBP9_10"/>
    <property type="match status" value="1"/>
</dbReference>
<dbReference type="PROSITE" id="PS50896">
    <property type="entry name" value="LISH"/>
    <property type="match status" value="1"/>
</dbReference>
<dbReference type="InterPro" id="IPR003877">
    <property type="entry name" value="SPRY_dom"/>
</dbReference>
<dbReference type="Gene3D" id="2.60.120.920">
    <property type="match status" value="1"/>
</dbReference>
<dbReference type="PROSITE" id="PS50188">
    <property type="entry name" value="B302_SPRY"/>
    <property type="match status" value="1"/>
</dbReference>
<feature type="domain" description="B30.2/SPRY" evidence="3">
    <location>
        <begin position="150"/>
        <end position="340"/>
    </location>
</feature>
<evidence type="ECO:0000256" key="2">
    <source>
        <dbReference type="SAM" id="MobiDB-lite"/>
    </source>
</evidence>
<dbReference type="InterPro" id="IPR006595">
    <property type="entry name" value="CTLH_C"/>
</dbReference>
<dbReference type="InterPro" id="IPR006594">
    <property type="entry name" value="LisH"/>
</dbReference>
<feature type="region of interest" description="Disordered" evidence="2">
    <location>
        <begin position="117"/>
        <end position="149"/>
    </location>
</feature>
<evidence type="ECO:0008006" key="7">
    <source>
        <dbReference type="Google" id="ProtNLM"/>
    </source>
</evidence>
<dbReference type="Proteomes" id="UP001578633">
    <property type="component" value="Chromosome 6"/>
</dbReference>
<feature type="compositionally biased region" description="Low complexity" evidence="2">
    <location>
        <begin position="123"/>
        <end position="141"/>
    </location>
</feature>
<dbReference type="InterPro" id="IPR035782">
    <property type="entry name" value="SPRY_RanBP9/10"/>
</dbReference>
<dbReference type="InterPro" id="IPR024964">
    <property type="entry name" value="CTLH/CRA"/>
</dbReference>
<dbReference type="SMART" id="SM00668">
    <property type="entry name" value="CTLH"/>
    <property type="match status" value="1"/>
</dbReference>
<accession>A0ABR3UGX7</accession>
<organism evidence="5 6">
    <name type="scientific">Alternaria dauci</name>
    <dbReference type="NCBI Taxonomy" id="48095"/>
    <lineage>
        <taxon>Eukaryota</taxon>
        <taxon>Fungi</taxon>
        <taxon>Dikarya</taxon>
        <taxon>Ascomycota</taxon>
        <taxon>Pezizomycotina</taxon>
        <taxon>Dothideomycetes</taxon>
        <taxon>Pleosporomycetidae</taxon>
        <taxon>Pleosporales</taxon>
        <taxon>Pleosporineae</taxon>
        <taxon>Pleosporaceae</taxon>
        <taxon>Alternaria</taxon>
        <taxon>Alternaria sect. Porri</taxon>
    </lineage>
</organism>
<feature type="compositionally biased region" description="Acidic residues" evidence="2">
    <location>
        <begin position="536"/>
        <end position="550"/>
    </location>
</feature>
<gene>
    <name evidence="5" type="ORF">ACET3X_006700</name>
</gene>
<dbReference type="Pfam" id="PF10607">
    <property type="entry name" value="CTLH"/>
    <property type="match status" value="1"/>
</dbReference>
<evidence type="ECO:0000313" key="6">
    <source>
        <dbReference type="Proteomes" id="UP001578633"/>
    </source>
</evidence>
<evidence type="ECO:0000259" key="3">
    <source>
        <dbReference type="PROSITE" id="PS50188"/>
    </source>
</evidence>
<dbReference type="SMART" id="SM00449">
    <property type="entry name" value="SPRY"/>
    <property type="match status" value="1"/>
</dbReference>
<dbReference type="EMBL" id="JBHGVX010000006">
    <property type="protein sequence ID" value="KAL1794884.1"/>
    <property type="molecule type" value="Genomic_DNA"/>
</dbReference>
<dbReference type="InterPro" id="IPR043136">
    <property type="entry name" value="B30.2/SPRY_sf"/>
</dbReference>
<dbReference type="InterPro" id="IPR050618">
    <property type="entry name" value="Ubq-SigPath_Reg"/>
</dbReference>
<feature type="compositionally biased region" description="Basic and acidic residues" evidence="2">
    <location>
        <begin position="551"/>
        <end position="560"/>
    </location>
</feature>
<evidence type="ECO:0000256" key="1">
    <source>
        <dbReference type="ARBA" id="ARBA00002343"/>
    </source>
</evidence>
<dbReference type="InterPro" id="IPR013144">
    <property type="entry name" value="CRA_dom"/>
</dbReference>
<feature type="compositionally biased region" description="Low complexity" evidence="2">
    <location>
        <begin position="484"/>
        <end position="504"/>
    </location>
</feature>
<dbReference type="Pfam" id="PF00622">
    <property type="entry name" value="SPRY"/>
    <property type="match status" value="1"/>
</dbReference>
<dbReference type="InterPro" id="IPR013320">
    <property type="entry name" value="ConA-like_dom_sf"/>
</dbReference>
<dbReference type="PANTHER" id="PTHR12864">
    <property type="entry name" value="RAN BINDING PROTEIN 9-RELATED"/>
    <property type="match status" value="1"/>
</dbReference>
<sequence length="667" mass="73243">MNARRDSYARVAAAGSAGSNSSFQQPTRSGAFAHLANSASTSHPNRLSRSIDADGHMSTSFGRSGGLLPSYSSQSGYWHGMGGSAQDIPPFFVPSYLRGSKHAEKLQEVHKAKLAAQRDYKSTHSSNAASLSTSSSSTNLHKMAPSHRGLTHEVVERAPVVDEPVAPWPTRWNDADRFLQLELEDGGRQAKFSGTQKTHDEAASVRADFPMPRQCGIYYYEMTVISKGKDGRMIGIGFSAQKVALSRIPGWEPDSYAYHGDDGQIFSNTTSGKSYGPKFGTLDVIGCGINFRTNTAFFTKNGHMLGTAFRDLKLNVPYYPTVGMKKPGETVRVNFGQEPFAFDIDKMVQDEKAAIQAEIARTKTEASVVLGGEDALIHRLVGQYLAHDGYVETARAFSDEIVEEARALANDEGADVPYRTEVEDLDALNRQKIRTAILEGDIDKALKHTSAYYPSVLRDNENIYFKLRCRKFIEMIRRCGELNAQCQSAPASSSKPSTASTANKRNSTATDEYDFEMELDEQLGVHNPPPSWDNKDQDDELEDGDEDDMEDKMAKSERATSETIAYGMELKSEFANDPRREVKRALEDTFALIAYPDARESSLAPLLEISGRAPVAEELNSAILVSLGKSSSAALERLIQQTEALVNELADDGGSGAFINVQRDFLQ</sequence>
<evidence type="ECO:0000259" key="4">
    <source>
        <dbReference type="PROSITE" id="PS50897"/>
    </source>
</evidence>
<protein>
    <recommendedName>
        <fullName evidence="7">Protein SSH4</fullName>
    </recommendedName>
</protein>
<comment type="caution">
    <text evidence="5">The sequence shown here is derived from an EMBL/GenBank/DDBJ whole genome shotgun (WGS) entry which is preliminary data.</text>
</comment>
<keyword evidence="6" id="KW-1185">Reference proteome</keyword>
<dbReference type="PROSITE" id="PS50897">
    <property type="entry name" value="CTLH"/>
    <property type="match status" value="1"/>
</dbReference>
<dbReference type="RefSeq" id="XP_069305468.1">
    <property type="nucleotide sequence ID" value="XM_069452859.1"/>
</dbReference>
<dbReference type="GeneID" id="96087022"/>
<feature type="region of interest" description="Disordered" evidence="2">
    <location>
        <begin position="523"/>
        <end position="560"/>
    </location>
</feature>
<feature type="region of interest" description="Disordered" evidence="2">
    <location>
        <begin position="484"/>
        <end position="507"/>
    </location>
</feature>
<reference evidence="5 6" key="1">
    <citation type="submission" date="2024-09" db="EMBL/GenBank/DDBJ databases">
        <title>T2T genomes of carrot and Alternaria dauci and their utility for understanding host-pathogen interaction during carrot leaf blight disease.</title>
        <authorList>
            <person name="Liu W."/>
            <person name="Xu S."/>
            <person name="Ou C."/>
            <person name="Liu X."/>
            <person name="Zhuang F."/>
            <person name="Deng X.W."/>
        </authorList>
    </citation>
    <scope>NUCLEOTIDE SEQUENCE [LARGE SCALE GENOMIC DNA]</scope>
    <source>
        <strain evidence="5 6">A2016</strain>
    </source>
</reference>
<dbReference type="InterPro" id="IPR001870">
    <property type="entry name" value="B30.2/SPRY"/>
</dbReference>
<feature type="domain" description="CTLH" evidence="4">
    <location>
        <begin position="426"/>
        <end position="483"/>
    </location>
</feature>